<dbReference type="Pfam" id="PF25543">
    <property type="entry name" value="zf-CCCH_tandem"/>
    <property type="match status" value="1"/>
</dbReference>
<gene>
    <name evidence="3" type="ORF">AOCH_001416</name>
</gene>
<proteinExistence type="predicted"/>
<keyword evidence="4" id="KW-1185">Reference proteome</keyword>
<dbReference type="Proteomes" id="UP000034947">
    <property type="component" value="Unassembled WGS sequence"/>
</dbReference>
<protein>
    <recommendedName>
        <fullName evidence="5">C3H1-type domain-containing protein</fullName>
    </recommendedName>
</protein>
<dbReference type="AlphaFoldDB" id="A0A0F8USL2"/>
<feature type="domain" description="DUF7923" evidence="1">
    <location>
        <begin position="26"/>
        <end position="208"/>
    </location>
</feature>
<dbReference type="OrthoDB" id="2270193at2759"/>
<sequence>MNTNMRRRLKGFAPMSIEGNAAHLVQTKDSFVVVLVDGDGAKFRDEFLRDPEKGGEEAATTLRKSIQEYMKKTSPHADETLVIARIFASFTDLGRSLRTEGVVNAENDISIFAEHFTNACAEFDFVNVGKGKENADYKVRKMLSYFLRNFQCRKIFFVGCHDAGYIHDLREHTRDVEAENRIVLVETTPAEPGFATLDLPIERFERVFRSTPFANETKRHSVSTSVRSEITSIFPTTPKSHHAPQMTRTYANVGGSHHVDIDLNKPDEQKPKSIRCNREFQRIDPTIREHRGVGDGLTYKKKKDSIHPRPFCNGFYLAGKCNKTDCAMEHNIELTPGEIAVHRFKARTGLCSSGPACRSYDCMLSHHCPFGQTCGKGACKFKASRWGDLHYSAAQLQIVQVLTNSEVETGLTM</sequence>
<dbReference type="VEuPathDB" id="FungiDB:P175DRAFT_0431682"/>
<evidence type="ECO:0000259" key="1">
    <source>
        <dbReference type="Pfam" id="PF25540"/>
    </source>
</evidence>
<dbReference type="EMBL" id="JYKN01000897">
    <property type="protein sequence ID" value="KKK22579.1"/>
    <property type="molecule type" value="Genomic_DNA"/>
</dbReference>
<dbReference type="InterPro" id="IPR057654">
    <property type="entry name" value="Znf-CCCH_tandem"/>
</dbReference>
<dbReference type="PANTHER" id="PTHR37543">
    <property type="entry name" value="CCCH ZINC FINGER DNA BINDING PROTEIN (AFU_ORTHOLOGUE AFUA_5G12760)"/>
    <property type="match status" value="1"/>
</dbReference>
<evidence type="ECO:0000313" key="4">
    <source>
        <dbReference type="Proteomes" id="UP000034947"/>
    </source>
</evidence>
<reference evidence="3 4" key="1">
    <citation type="submission" date="2015-02" db="EMBL/GenBank/DDBJ databases">
        <title>Draft Genome Sequences of Two Closely-Related Aflatoxigenic Aspergillus Species Obtained from the Cote d'Ivoire.</title>
        <authorList>
            <person name="Moore G.G."/>
            <person name="Beltz S.B."/>
            <person name="Mack B.M."/>
        </authorList>
    </citation>
    <scope>NUCLEOTIDE SEQUENCE [LARGE SCALE GENOMIC DNA]</scope>
    <source>
        <strain evidence="3 4">SRRC1432</strain>
    </source>
</reference>
<feature type="domain" description="Tandem CCCH zinc finger" evidence="2">
    <location>
        <begin position="342"/>
        <end position="383"/>
    </location>
</feature>
<comment type="caution">
    <text evidence="3">The sequence shown here is derived from an EMBL/GenBank/DDBJ whole genome shotgun (WGS) entry which is preliminary data.</text>
</comment>
<dbReference type="Pfam" id="PF25540">
    <property type="entry name" value="DUF7923"/>
    <property type="match status" value="1"/>
</dbReference>
<evidence type="ECO:0000313" key="3">
    <source>
        <dbReference type="EMBL" id="KKK22579.1"/>
    </source>
</evidence>
<dbReference type="InterPro" id="IPR057683">
    <property type="entry name" value="DUF7923"/>
</dbReference>
<name>A0A0F8USL2_9EURO</name>
<accession>A0A0F8USL2</accession>
<evidence type="ECO:0008006" key="5">
    <source>
        <dbReference type="Google" id="ProtNLM"/>
    </source>
</evidence>
<evidence type="ECO:0000259" key="2">
    <source>
        <dbReference type="Pfam" id="PF25543"/>
    </source>
</evidence>
<dbReference type="PANTHER" id="PTHR37543:SF1">
    <property type="entry name" value="CCCH ZINC FINGER DNA BINDING PROTEIN (AFU_ORTHOLOGUE AFUA_5G12760)"/>
    <property type="match status" value="1"/>
</dbReference>
<organism evidence="3 4">
    <name type="scientific">Aspergillus ochraceoroseus</name>
    <dbReference type="NCBI Taxonomy" id="138278"/>
    <lineage>
        <taxon>Eukaryota</taxon>
        <taxon>Fungi</taxon>
        <taxon>Dikarya</taxon>
        <taxon>Ascomycota</taxon>
        <taxon>Pezizomycotina</taxon>
        <taxon>Eurotiomycetes</taxon>
        <taxon>Eurotiomycetidae</taxon>
        <taxon>Eurotiales</taxon>
        <taxon>Aspergillaceae</taxon>
        <taxon>Aspergillus</taxon>
        <taxon>Aspergillus subgen. Nidulantes</taxon>
    </lineage>
</organism>